<gene>
    <name evidence="4" type="ORF">GRI41_02915</name>
</gene>
<accession>A0A844ZRZ5</accession>
<keyword evidence="2" id="KW-1133">Transmembrane helix</keyword>
<feature type="transmembrane region" description="Helical" evidence="2">
    <location>
        <begin position="191"/>
        <end position="212"/>
    </location>
</feature>
<keyword evidence="2" id="KW-0472">Membrane</keyword>
<keyword evidence="3" id="KW-0732">Signal</keyword>
<dbReference type="Proteomes" id="UP000442714">
    <property type="component" value="Unassembled WGS sequence"/>
</dbReference>
<protein>
    <submittedName>
        <fullName evidence="4">Uncharacterized protein</fullName>
    </submittedName>
</protein>
<feature type="region of interest" description="Disordered" evidence="1">
    <location>
        <begin position="102"/>
        <end position="136"/>
    </location>
</feature>
<evidence type="ECO:0000313" key="5">
    <source>
        <dbReference type="Proteomes" id="UP000442714"/>
    </source>
</evidence>
<evidence type="ECO:0000256" key="3">
    <source>
        <dbReference type="SAM" id="SignalP"/>
    </source>
</evidence>
<comment type="caution">
    <text evidence="4">The sequence shown here is derived from an EMBL/GenBank/DDBJ whole genome shotgun (WGS) entry which is preliminary data.</text>
</comment>
<feature type="chain" id="PRO_5033048588" evidence="3">
    <location>
        <begin position="29"/>
        <end position="396"/>
    </location>
</feature>
<keyword evidence="5" id="KW-1185">Reference proteome</keyword>
<reference evidence="4 5" key="1">
    <citation type="submission" date="2019-12" db="EMBL/GenBank/DDBJ databases">
        <title>Genomic-based taxomic classification of the family Erythrobacteraceae.</title>
        <authorList>
            <person name="Xu L."/>
        </authorList>
    </citation>
    <scope>NUCLEOTIDE SEQUENCE [LARGE SCALE GENOMIC DNA]</scope>
    <source>
        <strain evidence="4 5">KCTC 52763</strain>
    </source>
</reference>
<feature type="region of interest" description="Disordered" evidence="1">
    <location>
        <begin position="28"/>
        <end position="52"/>
    </location>
</feature>
<organism evidence="4 5">
    <name type="scientific">Pontixanthobacter aquaemixtae</name>
    <dbReference type="NCBI Taxonomy" id="1958940"/>
    <lineage>
        <taxon>Bacteria</taxon>
        <taxon>Pseudomonadati</taxon>
        <taxon>Pseudomonadota</taxon>
        <taxon>Alphaproteobacteria</taxon>
        <taxon>Sphingomonadales</taxon>
        <taxon>Erythrobacteraceae</taxon>
        <taxon>Pontixanthobacter</taxon>
    </lineage>
</organism>
<feature type="compositionally biased region" description="Low complexity" evidence="1">
    <location>
        <begin position="102"/>
        <end position="125"/>
    </location>
</feature>
<keyword evidence="2" id="KW-0812">Transmembrane</keyword>
<evidence type="ECO:0000256" key="2">
    <source>
        <dbReference type="SAM" id="Phobius"/>
    </source>
</evidence>
<dbReference type="EMBL" id="WTYX01000001">
    <property type="protein sequence ID" value="MXO89766.1"/>
    <property type="molecule type" value="Genomic_DNA"/>
</dbReference>
<feature type="signal peptide" evidence="3">
    <location>
        <begin position="1"/>
        <end position="28"/>
    </location>
</feature>
<proteinExistence type="predicted"/>
<evidence type="ECO:0000256" key="1">
    <source>
        <dbReference type="SAM" id="MobiDB-lite"/>
    </source>
</evidence>
<dbReference type="AlphaFoldDB" id="A0A844ZRZ5"/>
<feature type="compositionally biased region" description="Pro residues" evidence="1">
    <location>
        <begin position="34"/>
        <end position="51"/>
    </location>
</feature>
<name>A0A844ZRZ5_9SPHN</name>
<evidence type="ECO:0000313" key="4">
    <source>
        <dbReference type="EMBL" id="MXO89766.1"/>
    </source>
</evidence>
<sequence>MTKTHSLAHCAPLAIAASLALGSTPLMAQAQPEAAPPAPVSPTPPVAPAPTEPVILQSPLIGNQPATTADAQPAPQTPRAISVPIVQSVPAPAVEEAVAEPAAEPTAVASPAPAPRAAAAPARVRATSRETVAPASVAPAADIEPVAMGDNSSVAMTSADTATEMQAVPAPVEFAPPAEPIAAGDSQNNTLIAAAVAGLIPLALVVFLFMWIRSGSRVIRDEKIEKRTMLEKSAPPKPQMAPAEPVALAATTAAVTPKATPAPAAPVIEQTVVFPDDDVKDHQPAAPAAYSQSADYTEAADGLDVLPSAGAAVALPKDAPEDFDERSDLLMKMIDAKPDRANPFRSPRARLRRARLILQSLGRSFKAAAPSIDLSQYPNNWPELSRLYRKNQYSPA</sequence>